<dbReference type="EMBL" id="CP136893">
    <property type="protein sequence ID" value="WOL04840.1"/>
    <property type="molecule type" value="Genomic_DNA"/>
</dbReference>
<keyword evidence="6 10" id="KW-0106">Calcium</keyword>
<dbReference type="PANTHER" id="PTHR31388">
    <property type="entry name" value="PEROXIDASE 72-RELATED"/>
    <property type="match status" value="1"/>
</dbReference>
<dbReference type="GO" id="GO:0046872">
    <property type="term" value="F:metal ion binding"/>
    <property type="evidence" value="ECO:0007669"/>
    <property type="project" value="UniProtKB-KW"/>
</dbReference>
<keyword evidence="13" id="KW-0472">Membrane</keyword>
<dbReference type="GO" id="GO:0140825">
    <property type="term" value="F:lactoperoxidase activity"/>
    <property type="evidence" value="ECO:0007669"/>
    <property type="project" value="UniProtKB-EC"/>
</dbReference>
<keyword evidence="8" id="KW-0408">Iron</keyword>
<accession>A0AAQ3KAC2</accession>
<protein>
    <submittedName>
        <fullName evidence="16">Peroxidase P7-like</fullName>
    </submittedName>
</protein>
<dbReference type="PANTHER" id="PTHR31388:SF5">
    <property type="entry name" value="PEROXIDASE"/>
    <property type="match status" value="1"/>
</dbReference>
<dbReference type="SUPFAM" id="SSF48113">
    <property type="entry name" value="Heme-dependent peroxidases"/>
    <property type="match status" value="1"/>
</dbReference>
<feature type="transmembrane region" description="Helical" evidence="13">
    <location>
        <begin position="59"/>
        <end position="76"/>
    </location>
</feature>
<evidence type="ECO:0000259" key="15">
    <source>
        <dbReference type="PROSITE" id="PS50873"/>
    </source>
</evidence>
<comment type="similarity">
    <text evidence="11">Belongs to the peroxidase family.</text>
</comment>
<dbReference type="AlphaFoldDB" id="A0AAQ3KAC2"/>
<comment type="cofactor">
    <cofactor evidence="10">
        <name>Ca(2+)</name>
        <dbReference type="ChEBI" id="CHEBI:29108"/>
    </cofactor>
    <text evidence="10">Binds 2 calcium ions per subunit.</text>
</comment>
<evidence type="ECO:0000256" key="1">
    <source>
        <dbReference type="ARBA" id="ARBA00000189"/>
    </source>
</evidence>
<keyword evidence="14" id="KW-0732">Signal</keyword>
<feature type="binding site" evidence="10">
    <location>
        <position position="184"/>
    </location>
    <ligand>
        <name>Ca(2+)</name>
        <dbReference type="ChEBI" id="CHEBI:29108"/>
        <label>2</label>
    </ligand>
</feature>
<reference evidence="16 17" key="1">
    <citation type="submission" date="2023-10" db="EMBL/GenBank/DDBJ databases">
        <title>Chromosome-scale genome assembly provides insights into flower coloration mechanisms of Canna indica.</title>
        <authorList>
            <person name="Li C."/>
        </authorList>
    </citation>
    <scope>NUCLEOTIDE SEQUENCE [LARGE SCALE GENOMIC DNA]</scope>
    <source>
        <tissue evidence="16">Flower</tissue>
    </source>
</reference>
<dbReference type="GO" id="GO:0006979">
    <property type="term" value="P:response to oxidative stress"/>
    <property type="evidence" value="ECO:0007669"/>
    <property type="project" value="InterPro"/>
</dbReference>
<dbReference type="InterPro" id="IPR010255">
    <property type="entry name" value="Haem_peroxidase_sf"/>
</dbReference>
<evidence type="ECO:0000256" key="12">
    <source>
        <dbReference type="SAM" id="MobiDB-lite"/>
    </source>
</evidence>
<organism evidence="16 17">
    <name type="scientific">Canna indica</name>
    <name type="common">Indian-shot</name>
    <dbReference type="NCBI Taxonomy" id="4628"/>
    <lineage>
        <taxon>Eukaryota</taxon>
        <taxon>Viridiplantae</taxon>
        <taxon>Streptophyta</taxon>
        <taxon>Embryophyta</taxon>
        <taxon>Tracheophyta</taxon>
        <taxon>Spermatophyta</taxon>
        <taxon>Magnoliopsida</taxon>
        <taxon>Liliopsida</taxon>
        <taxon>Zingiberales</taxon>
        <taxon>Cannaceae</taxon>
        <taxon>Canna</taxon>
    </lineage>
</organism>
<evidence type="ECO:0000256" key="4">
    <source>
        <dbReference type="ARBA" id="ARBA00022617"/>
    </source>
</evidence>
<evidence type="ECO:0000256" key="14">
    <source>
        <dbReference type="SAM" id="SignalP"/>
    </source>
</evidence>
<keyword evidence="17" id="KW-1185">Reference proteome</keyword>
<gene>
    <name evidence="16" type="ORF">Cni_G13562</name>
</gene>
<dbReference type="Pfam" id="PF00141">
    <property type="entry name" value="peroxidase"/>
    <property type="match status" value="1"/>
</dbReference>
<evidence type="ECO:0000256" key="6">
    <source>
        <dbReference type="ARBA" id="ARBA00022837"/>
    </source>
</evidence>
<proteinExistence type="inferred from homology"/>
<dbReference type="Gene3D" id="1.10.420.10">
    <property type="entry name" value="Peroxidase, domain 2"/>
    <property type="match status" value="1"/>
</dbReference>
<evidence type="ECO:0000313" key="17">
    <source>
        <dbReference type="Proteomes" id="UP001327560"/>
    </source>
</evidence>
<evidence type="ECO:0000256" key="10">
    <source>
        <dbReference type="PIRSR" id="PIRSR600823-3"/>
    </source>
</evidence>
<keyword evidence="5 10" id="KW-0479">Metal-binding</keyword>
<dbReference type="InterPro" id="IPR002016">
    <property type="entry name" value="Haem_peroxidase"/>
</dbReference>
<keyword evidence="4" id="KW-0349">Heme</keyword>
<feature type="chain" id="PRO_5042951303" evidence="14">
    <location>
        <begin position="20"/>
        <end position="271"/>
    </location>
</feature>
<dbReference type="GO" id="GO:0042744">
    <property type="term" value="P:hydrogen peroxide catabolic process"/>
    <property type="evidence" value="ECO:0007669"/>
    <property type="project" value="UniProtKB-KW"/>
</dbReference>
<evidence type="ECO:0000313" key="16">
    <source>
        <dbReference type="EMBL" id="WOL04840.1"/>
    </source>
</evidence>
<comment type="catalytic activity">
    <reaction evidence="1">
        <text>2 a phenolic donor + H2O2 = 2 a phenolic radical donor + 2 H2O</text>
        <dbReference type="Rhea" id="RHEA:56136"/>
        <dbReference type="ChEBI" id="CHEBI:15377"/>
        <dbReference type="ChEBI" id="CHEBI:16240"/>
        <dbReference type="ChEBI" id="CHEBI:139520"/>
        <dbReference type="ChEBI" id="CHEBI:139521"/>
        <dbReference type="EC" id="1.11.1.7"/>
    </reaction>
</comment>
<evidence type="ECO:0000256" key="5">
    <source>
        <dbReference type="ARBA" id="ARBA00022723"/>
    </source>
</evidence>
<evidence type="ECO:0000256" key="8">
    <source>
        <dbReference type="ARBA" id="ARBA00023004"/>
    </source>
</evidence>
<name>A0AAQ3KAC2_9LILI</name>
<evidence type="ECO:0000256" key="13">
    <source>
        <dbReference type="SAM" id="Phobius"/>
    </source>
</evidence>
<evidence type="ECO:0000256" key="2">
    <source>
        <dbReference type="ARBA" id="ARBA00001970"/>
    </source>
</evidence>
<feature type="domain" description="Plant heme peroxidase family profile" evidence="15">
    <location>
        <begin position="89"/>
        <end position="221"/>
    </location>
</feature>
<keyword evidence="13" id="KW-0812">Transmembrane</keyword>
<evidence type="ECO:0000256" key="9">
    <source>
        <dbReference type="ARBA" id="ARBA00023324"/>
    </source>
</evidence>
<keyword evidence="7" id="KW-0560">Oxidoreductase</keyword>
<dbReference type="Proteomes" id="UP001327560">
    <property type="component" value="Chromosome 4"/>
</dbReference>
<feature type="signal peptide" evidence="14">
    <location>
        <begin position="1"/>
        <end position="19"/>
    </location>
</feature>
<keyword evidence="9" id="KW-0376">Hydrogen peroxide</keyword>
<comment type="cofactor">
    <cofactor evidence="2">
        <name>heme b</name>
        <dbReference type="ChEBI" id="CHEBI:60344"/>
    </cofactor>
</comment>
<dbReference type="PROSITE" id="PS50873">
    <property type="entry name" value="PEROXIDASE_4"/>
    <property type="match status" value="1"/>
</dbReference>
<feature type="region of interest" description="Disordered" evidence="12">
    <location>
        <begin position="233"/>
        <end position="257"/>
    </location>
</feature>
<evidence type="ECO:0000256" key="3">
    <source>
        <dbReference type="ARBA" id="ARBA00022559"/>
    </source>
</evidence>
<keyword evidence="13" id="KW-1133">Transmembrane helix</keyword>
<feature type="compositionally biased region" description="Basic and acidic residues" evidence="12">
    <location>
        <begin position="233"/>
        <end position="253"/>
    </location>
</feature>
<dbReference type="InterPro" id="IPR000823">
    <property type="entry name" value="Peroxidase_pln"/>
</dbReference>
<dbReference type="GO" id="GO:0020037">
    <property type="term" value="F:heme binding"/>
    <property type="evidence" value="ECO:0007669"/>
    <property type="project" value="InterPro"/>
</dbReference>
<keyword evidence="3 16" id="KW-0575">Peroxidase</keyword>
<sequence>MAGVVVILVASALFALVNAHDLVAHLDDIDYRLSLVTYDLQLAFVELAVSFLRMLGSILKSLCEIFFFFTWVYWVVSDVDFSMKSTSSSHSEIFLLLLINYACMQLGGPRWMVQLGCRDTTIASQRAANNNLPGLGSSLVQRQARCTIASAPTSTTTQRKCTFASLRRQNCPASGGDGNLAALDAQAAIAFGNKCYQNLVPKQGLLHSDQELFNKLVAGVAGPAVQQQRVRLHDNDGEDEKHQPADGEPRTDQIEQQEGGLINYIRITWGS</sequence>
<evidence type="ECO:0000256" key="7">
    <source>
        <dbReference type="ARBA" id="ARBA00023002"/>
    </source>
</evidence>
<evidence type="ECO:0000256" key="11">
    <source>
        <dbReference type="RuleBase" id="RU004241"/>
    </source>
</evidence>